<reference evidence="2" key="1">
    <citation type="journal article" date="2023" name="G3 (Bethesda)">
        <title>A reference genome for the long-term kleptoplast-retaining sea slug Elysia crispata morphotype clarki.</title>
        <authorList>
            <person name="Eastman K.E."/>
            <person name="Pendleton A.L."/>
            <person name="Shaikh M.A."/>
            <person name="Suttiyut T."/>
            <person name="Ogas R."/>
            <person name="Tomko P."/>
            <person name="Gavelis G."/>
            <person name="Widhalm J.R."/>
            <person name="Wisecaver J.H."/>
        </authorList>
    </citation>
    <scope>NUCLEOTIDE SEQUENCE</scope>
    <source>
        <strain evidence="2">ECLA1</strain>
    </source>
</reference>
<keyword evidence="1" id="KW-0732">Signal</keyword>
<comment type="caution">
    <text evidence="2">The sequence shown here is derived from an EMBL/GenBank/DDBJ whole genome shotgun (WGS) entry which is preliminary data.</text>
</comment>
<proteinExistence type="predicted"/>
<gene>
    <name evidence="2" type="ORF">RRG08_009644</name>
</gene>
<evidence type="ECO:0000256" key="1">
    <source>
        <dbReference type="SAM" id="SignalP"/>
    </source>
</evidence>
<evidence type="ECO:0000313" key="2">
    <source>
        <dbReference type="EMBL" id="KAK3776204.1"/>
    </source>
</evidence>
<keyword evidence="3" id="KW-1185">Reference proteome</keyword>
<protein>
    <submittedName>
        <fullName evidence="2">Uncharacterized protein</fullName>
    </submittedName>
</protein>
<sequence>MKHAYFLTVCFFNYLVQCMGLELYLEKNEESNSTYDVCGVLTCRDLVSVKEGRSISTFTVIKKLNSAADGEVIAGLSSNVHSIVKSTRDNRIEGFLSPGYAEIIINMFKTQDCGADFACRVRSQIRGMGVEKDMVARIKQVGNTEIEAQKHSQVVLDELASLSEQVDMMFQELTANLELKLNAIQII</sequence>
<dbReference type="Proteomes" id="UP001283361">
    <property type="component" value="Unassembled WGS sequence"/>
</dbReference>
<feature type="chain" id="PRO_5041933502" evidence="1">
    <location>
        <begin position="21"/>
        <end position="187"/>
    </location>
</feature>
<organism evidence="2 3">
    <name type="scientific">Elysia crispata</name>
    <name type="common">lettuce slug</name>
    <dbReference type="NCBI Taxonomy" id="231223"/>
    <lineage>
        <taxon>Eukaryota</taxon>
        <taxon>Metazoa</taxon>
        <taxon>Spiralia</taxon>
        <taxon>Lophotrochozoa</taxon>
        <taxon>Mollusca</taxon>
        <taxon>Gastropoda</taxon>
        <taxon>Heterobranchia</taxon>
        <taxon>Euthyneura</taxon>
        <taxon>Panpulmonata</taxon>
        <taxon>Sacoglossa</taxon>
        <taxon>Placobranchoidea</taxon>
        <taxon>Plakobranchidae</taxon>
        <taxon>Elysia</taxon>
    </lineage>
</organism>
<name>A0AAE1DMN0_9GAST</name>
<dbReference type="AlphaFoldDB" id="A0AAE1DMN0"/>
<feature type="signal peptide" evidence="1">
    <location>
        <begin position="1"/>
        <end position="20"/>
    </location>
</feature>
<evidence type="ECO:0000313" key="3">
    <source>
        <dbReference type="Proteomes" id="UP001283361"/>
    </source>
</evidence>
<dbReference type="EMBL" id="JAWDGP010003238">
    <property type="protein sequence ID" value="KAK3776204.1"/>
    <property type="molecule type" value="Genomic_DNA"/>
</dbReference>
<accession>A0AAE1DMN0</accession>